<name>A0A7G5GPU8_9BACT</name>
<dbReference type="RefSeq" id="WP_182458003.1">
    <property type="nucleotide sequence ID" value="NZ_CP059732.1"/>
</dbReference>
<accession>A0A7G5GPU8</accession>
<dbReference type="Proteomes" id="UP000515369">
    <property type="component" value="Chromosome"/>
</dbReference>
<organism evidence="3 4">
    <name type="scientific">Spirosoma foliorum</name>
    <dbReference type="NCBI Taxonomy" id="2710596"/>
    <lineage>
        <taxon>Bacteria</taxon>
        <taxon>Pseudomonadati</taxon>
        <taxon>Bacteroidota</taxon>
        <taxon>Cytophagia</taxon>
        <taxon>Cytophagales</taxon>
        <taxon>Cytophagaceae</taxon>
        <taxon>Spirosoma</taxon>
    </lineage>
</organism>
<evidence type="ECO:0000313" key="4">
    <source>
        <dbReference type="Proteomes" id="UP000515369"/>
    </source>
</evidence>
<dbReference type="AlphaFoldDB" id="A0A7G5GPU8"/>
<evidence type="ECO:0000313" key="3">
    <source>
        <dbReference type="EMBL" id="QMW00890.1"/>
    </source>
</evidence>
<dbReference type="PANTHER" id="PTHR42208:SF1">
    <property type="entry name" value="HEAVY METAL TRANSPORTER"/>
    <property type="match status" value="1"/>
</dbReference>
<keyword evidence="4" id="KW-1185">Reference proteome</keyword>
<dbReference type="Pfam" id="PF13386">
    <property type="entry name" value="DsbD_2"/>
    <property type="match status" value="1"/>
</dbReference>
<sequence>MSPWLATAFLTGLISSLHCVGMCGPLVAALPVGRLPYGQRWQAIGLYHAGRIAIYSMLGALAGTVGFGLNFIGWQRPLAIGCGIVLLISFLWRKSLPTRFHWPWLTTRISKLFGQYVQQPRRWSFAGLGMLNGLLPCGFTYLALAGTLTTHTPLAGASYMLLFGLGTLPALLGVNLITSWLPIVGRQRLNQVLSVATIVIAVLLIGRGVAEYRLPIGPADVIPICHGLLTGK</sequence>
<keyword evidence="1" id="KW-0812">Transmembrane</keyword>
<protein>
    <submittedName>
        <fullName evidence="3">Sulfite exporter TauE/SafE family protein</fullName>
    </submittedName>
</protein>
<feature type="transmembrane region" description="Helical" evidence="1">
    <location>
        <begin position="53"/>
        <end position="71"/>
    </location>
</feature>
<dbReference type="KEGG" id="sfol:H3H32_23305"/>
<reference evidence="3 4" key="1">
    <citation type="submission" date="2020-07" db="EMBL/GenBank/DDBJ databases">
        <title>Spirosoma foliorum sp. nov., isolated from the leaves on the Nejang mountain Korea, Republic of.</title>
        <authorList>
            <person name="Ho H."/>
            <person name="Lee Y.-J."/>
            <person name="Nurcahyanto D.-A."/>
            <person name="Kim S.-G."/>
        </authorList>
    </citation>
    <scope>NUCLEOTIDE SEQUENCE [LARGE SCALE GENOMIC DNA]</scope>
    <source>
        <strain evidence="3 4">PL0136</strain>
    </source>
</reference>
<feature type="transmembrane region" description="Helical" evidence="1">
    <location>
        <begin position="123"/>
        <end position="144"/>
    </location>
</feature>
<dbReference type="EMBL" id="CP059732">
    <property type="protein sequence ID" value="QMW00890.1"/>
    <property type="molecule type" value="Genomic_DNA"/>
</dbReference>
<dbReference type="PANTHER" id="PTHR42208">
    <property type="entry name" value="HEAVY METAL TRANSPORTER-RELATED"/>
    <property type="match status" value="1"/>
</dbReference>
<keyword evidence="1" id="KW-0472">Membrane</keyword>
<keyword evidence="1" id="KW-1133">Transmembrane helix</keyword>
<gene>
    <name evidence="3" type="ORF">H3H32_23305</name>
</gene>
<proteinExistence type="predicted"/>
<dbReference type="InterPro" id="IPR036259">
    <property type="entry name" value="MFS_trans_sf"/>
</dbReference>
<feature type="transmembrane region" description="Helical" evidence="1">
    <location>
        <begin position="78"/>
        <end position="95"/>
    </location>
</feature>
<dbReference type="InterPro" id="IPR039447">
    <property type="entry name" value="UreH-like_TM_dom"/>
</dbReference>
<dbReference type="SUPFAM" id="SSF103473">
    <property type="entry name" value="MFS general substrate transporter"/>
    <property type="match status" value="1"/>
</dbReference>
<feature type="domain" description="Urease accessory protein UreH-like transmembrane" evidence="2">
    <location>
        <begin position="7"/>
        <end position="202"/>
    </location>
</feature>
<feature type="transmembrane region" description="Helical" evidence="1">
    <location>
        <begin position="156"/>
        <end position="177"/>
    </location>
</feature>
<feature type="transmembrane region" description="Helical" evidence="1">
    <location>
        <begin position="189"/>
        <end position="206"/>
    </location>
</feature>
<evidence type="ECO:0000259" key="2">
    <source>
        <dbReference type="Pfam" id="PF13386"/>
    </source>
</evidence>
<evidence type="ECO:0000256" key="1">
    <source>
        <dbReference type="SAM" id="Phobius"/>
    </source>
</evidence>